<proteinExistence type="predicted"/>
<feature type="compositionally biased region" description="Polar residues" evidence="1">
    <location>
        <begin position="241"/>
        <end position="257"/>
    </location>
</feature>
<evidence type="ECO:0000256" key="1">
    <source>
        <dbReference type="SAM" id="MobiDB-lite"/>
    </source>
</evidence>
<keyword evidence="4" id="KW-1185">Reference proteome</keyword>
<dbReference type="EnsemblMetazoa" id="CapteT208696">
    <property type="protein sequence ID" value="CapteP208696"/>
    <property type="gene ID" value="CapteG208696"/>
</dbReference>
<dbReference type="OMA" id="NTPYSHQ"/>
<dbReference type="OrthoDB" id="8709537at2759"/>
<dbReference type="EMBL" id="KB309137">
    <property type="protein sequence ID" value="ELT95419.1"/>
    <property type="molecule type" value="Genomic_DNA"/>
</dbReference>
<name>R7TP37_CAPTE</name>
<evidence type="ECO:0000313" key="4">
    <source>
        <dbReference type="Proteomes" id="UP000014760"/>
    </source>
</evidence>
<accession>R7TP37</accession>
<organism evidence="2">
    <name type="scientific">Capitella teleta</name>
    <name type="common">Polychaete worm</name>
    <dbReference type="NCBI Taxonomy" id="283909"/>
    <lineage>
        <taxon>Eukaryota</taxon>
        <taxon>Metazoa</taxon>
        <taxon>Spiralia</taxon>
        <taxon>Lophotrochozoa</taxon>
        <taxon>Annelida</taxon>
        <taxon>Polychaeta</taxon>
        <taxon>Sedentaria</taxon>
        <taxon>Scolecida</taxon>
        <taxon>Capitellidae</taxon>
        <taxon>Capitella</taxon>
    </lineage>
</organism>
<reference evidence="4" key="1">
    <citation type="submission" date="2012-12" db="EMBL/GenBank/DDBJ databases">
        <authorList>
            <person name="Hellsten U."/>
            <person name="Grimwood J."/>
            <person name="Chapman J.A."/>
            <person name="Shapiro H."/>
            <person name="Aerts A."/>
            <person name="Otillar R.P."/>
            <person name="Terry A.Y."/>
            <person name="Boore J.L."/>
            <person name="Simakov O."/>
            <person name="Marletaz F."/>
            <person name="Cho S.-J."/>
            <person name="Edsinger-Gonzales E."/>
            <person name="Havlak P."/>
            <person name="Kuo D.-H."/>
            <person name="Larsson T."/>
            <person name="Lv J."/>
            <person name="Arendt D."/>
            <person name="Savage R."/>
            <person name="Osoegawa K."/>
            <person name="de Jong P."/>
            <person name="Lindberg D.R."/>
            <person name="Seaver E.C."/>
            <person name="Weisblat D.A."/>
            <person name="Putnam N.H."/>
            <person name="Grigoriev I.V."/>
            <person name="Rokhsar D.S."/>
        </authorList>
    </citation>
    <scope>NUCLEOTIDE SEQUENCE</scope>
    <source>
        <strain evidence="4">I ESC-2004</strain>
    </source>
</reference>
<dbReference type="AlphaFoldDB" id="R7TP37"/>
<sequence length="257" mass="27051">MSSKLKSSAVGSDSSTIEPGFQDGGAASANLNRDSALQQQRELARRMDAPHMDNYPPGGPNVSNDNYGKMGDNMVNSQPMPNYNGGGFSGRASNNAAAGFDQHGGGNMPNASGEYSQQSAQYGHYGQGNARPGYGANPGMQRPPSMGARGPGMSPNMVPPNYGSNQQRFMSGATIQQQGGPTPTLNQLLQNNSPGPRYQGNYNDYNMGGGGGGPGGASQKDVGYNPGWNGPPQRPGMHPYQQMQQGNYRNQVSTWLV</sequence>
<evidence type="ECO:0000313" key="3">
    <source>
        <dbReference type="EnsemblMetazoa" id="CapteP208696"/>
    </source>
</evidence>
<feature type="compositionally biased region" description="Polar residues" evidence="1">
    <location>
        <begin position="29"/>
        <end position="41"/>
    </location>
</feature>
<feature type="compositionally biased region" description="Gly residues" evidence="1">
    <location>
        <begin position="207"/>
        <end position="216"/>
    </location>
</feature>
<reference evidence="2 4" key="2">
    <citation type="journal article" date="2013" name="Nature">
        <title>Insights into bilaterian evolution from three spiralian genomes.</title>
        <authorList>
            <person name="Simakov O."/>
            <person name="Marletaz F."/>
            <person name="Cho S.J."/>
            <person name="Edsinger-Gonzales E."/>
            <person name="Havlak P."/>
            <person name="Hellsten U."/>
            <person name="Kuo D.H."/>
            <person name="Larsson T."/>
            <person name="Lv J."/>
            <person name="Arendt D."/>
            <person name="Savage R."/>
            <person name="Osoegawa K."/>
            <person name="de Jong P."/>
            <person name="Grimwood J."/>
            <person name="Chapman J.A."/>
            <person name="Shapiro H."/>
            <person name="Aerts A."/>
            <person name="Otillar R.P."/>
            <person name="Terry A.Y."/>
            <person name="Boore J.L."/>
            <person name="Grigoriev I.V."/>
            <person name="Lindberg D.R."/>
            <person name="Seaver E.C."/>
            <person name="Weisblat D.A."/>
            <person name="Putnam N.H."/>
            <person name="Rokhsar D.S."/>
        </authorList>
    </citation>
    <scope>NUCLEOTIDE SEQUENCE</scope>
    <source>
        <strain evidence="2 4">I ESC-2004</strain>
    </source>
</reference>
<dbReference type="HOGENOM" id="CLU_1039457_0_0_1"/>
<gene>
    <name evidence="2" type="ORF">CAPTEDRAFT_208696</name>
</gene>
<feature type="region of interest" description="Disordered" evidence="1">
    <location>
        <begin position="1"/>
        <end position="115"/>
    </location>
</feature>
<feature type="compositionally biased region" description="Polar residues" evidence="1">
    <location>
        <begin position="1"/>
        <end position="17"/>
    </location>
</feature>
<reference evidence="3" key="3">
    <citation type="submission" date="2015-06" db="UniProtKB">
        <authorList>
            <consortium name="EnsemblMetazoa"/>
        </authorList>
    </citation>
    <scope>IDENTIFICATION</scope>
</reference>
<protein>
    <submittedName>
        <fullName evidence="2 3">Uncharacterized protein</fullName>
    </submittedName>
</protein>
<evidence type="ECO:0000313" key="2">
    <source>
        <dbReference type="EMBL" id="ELT95419.1"/>
    </source>
</evidence>
<feature type="region of interest" description="Disordered" evidence="1">
    <location>
        <begin position="205"/>
        <end position="257"/>
    </location>
</feature>
<dbReference type="Proteomes" id="UP000014760">
    <property type="component" value="Unassembled WGS sequence"/>
</dbReference>
<dbReference type="EMBL" id="AMQN01002409">
    <property type="status" value="NOT_ANNOTATED_CDS"/>
    <property type="molecule type" value="Genomic_DNA"/>
</dbReference>
<feature type="compositionally biased region" description="Basic and acidic residues" evidence="1">
    <location>
        <begin position="42"/>
        <end position="51"/>
    </location>
</feature>